<reference evidence="1" key="1">
    <citation type="journal article" date="2014" name="Front. Microbiol.">
        <title>High frequency of phylogenetically diverse reductive dehalogenase-homologous genes in deep subseafloor sedimentary metagenomes.</title>
        <authorList>
            <person name="Kawai M."/>
            <person name="Futagami T."/>
            <person name="Toyoda A."/>
            <person name="Takaki Y."/>
            <person name="Nishi S."/>
            <person name="Hori S."/>
            <person name="Arai W."/>
            <person name="Tsubouchi T."/>
            <person name="Morono Y."/>
            <person name="Uchiyama I."/>
            <person name="Ito T."/>
            <person name="Fujiyama A."/>
            <person name="Inagaki F."/>
            <person name="Takami H."/>
        </authorList>
    </citation>
    <scope>NUCLEOTIDE SEQUENCE</scope>
    <source>
        <strain evidence="1">Expedition CK06-06</strain>
    </source>
</reference>
<dbReference type="InterPro" id="IPR001602">
    <property type="entry name" value="UPF0047_YjbQ-like"/>
</dbReference>
<gene>
    <name evidence="1" type="ORF">S01H1_01639</name>
</gene>
<accession>X0SL57</accession>
<dbReference type="SUPFAM" id="SSF111038">
    <property type="entry name" value="YjbQ-like"/>
    <property type="match status" value="1"/>
</dbReference>
<dbReference type="AlphaFoldDB" id="X0SL57"/>
<evidence type="ECO:0000313" key="1">
    <source>
        <dbReference type="EMBL" id="GAF81754.1"/>
    </source>
</evidence>
<organism evidence="1">
    <name type="scientific">marine sediment metagenome</name>
    <dbReference type="NCBI Taxonomy" id="412755"/>
    <lineage>
        <taxon>unclassified sequences</taxon>
        <taxon>metagenomes</taxon>
        <taxon>ecological metagenomes</taxon>
    </lineage>
</organism>
<proteinExistence type="predicted"/>
<feature type="non-terminal residue" evidence="1">
    <location>
        <position position="1"/>
    </location>
</feature>
<dbReference type="EMBL" id="BARS01000730">
    <property type="protein sequence ID" value="GAF81754.1"/>
    <property type="molecule type" value="Genomic_DNA"/>
</dbReference>
<comment type="caution">
    <text evidence="1">The sequence shown here is derived from an EMBL/GenBank/DDBJ whole genome shotgun (WGS) entry which is preliminary data.</text>
</comment>
<evidence type="ECO:0008006" key="2">
    <source>
        <dbReference type="Google" id="ProtNLM"/>
    </source>
</evidence>
<protein>
    <recommendedName>
        <fullName evidence="2">Secondary thiamine-phosphate synthase enzyme</fullName>
    </recommendedName>
</protein>
<name>X0SL57_9ZZZZ</name>
<dbReference type="Gene3D" id="2.60.120.460">
    <property type="entry name" value="YjbQ-like"/>
    <property type="match status" value="1"/>
</dbReference>
<sequence length="64" mass="7067">CRTANMSDGEQPNGHSHCQQLLLGASEAIPIVAGQLLLGQWQRLFLVELDRGREREVVVQLVGE</sequence>
<dbReference type="Pfam" id="PF01894">
    <property type="entry name" value="YjbQ"/>
    <property type="match status" value="1"/>
</dbReference>
<dbReference type="InterPro" id="IPR035917">
    <property type="entry name" value="YjbQ-like_sf"/>
</dbReference>